<gene>
    <name evidence="1" type="ORF">MNB_SV-13-70</name>
</gene>
<protein>
    <submittedName>
        <fullName evidence="1">NrfJ</fullName>
    </submittedName>
</protein>
<dbReference type="EMBL" id="FPHM01000227">
    <property type="protein sequence ID" value="SFV71317.1"/>
    <property type="molecule type" value="Genomic_DNA"/>
</dbReference>
<organism evidence="1">
    <name type="scientific">hydrothermal vent metagenome</name>
    <dbReference type="NCBI Taxonomy" id="652676"/>
    <lineage>
        <taxon>unclassified sequences</taxon>
        <taxon>metagenomes</taxon>
        <taxon>ecological metagenomes</taxon>
    </lineage>
</organism>
<accession>A0A1W1D066</accession>
<sequence>MHGKEANIEKVNLQKTEIFYGKILEIKPAMGYKYLKIDENGKTLWVAIANAPVKIGEKIGYDKKTLMKDFKSQSLNQKFEEIYFASEVYLAEEKKNFKSLKSMLDLSPSKKDPHAGMGRGMTAEPEEIPSKPFIKKDAYSIEEIHMWRKDLKDQNIRIEATVFKVSHGIMKRDWVHLGDGSGNEKKLTDDLVFTTASTGLKKGDKVIARGKVVVDKDFGYGYFYKVIIEEATFKIK</sequence>
<reference evidence="1" key="1">
    <citation type="submission" date="2016-10" db="EMBL/GenBank/DDBJ databases">
        <authorList>
            <person name="de Groot N.N."/>
        </authorList>
    </citation>
    <scope>NUCLEOTIDE SEQUENCE</scope>
</reference>
<evidence type="ECO:0000313" key="1">
    <source>
        <dbReference type="EMBL" id="SFV71317.1"/>
    </source>
</evidence>
<dbReference type="AlphaFoldDB" id="A0A1W1D066"/>
<proteinExistence type="predicted"/>
<name>A0A1W1D066_9ZZZZ</name>